<name>A0AA85ALR2_9TREM</name>
<proteinExistence type="predicted"/>
<dbReference type="Proteomes" id="UP000050790">
    <property type="component" value="Unassembled WGS sequence"/>
</dbReference>
<protein>
    <submittedName>
        <fullName evidence="3">Uncharacterized protein</fullName>
    </submittedName>
</protein>
<dbReference type="WBParaSite" id="SMRG1_91480.1">
    <property type="protein sequence ID" value="SMRG1_91480.1"/>
    <property type="gene ID" value="SMRG1_91480"/>
</dbReference>
<feature type="chain" id="PRO_5041681853" evidence="1">
    <location>
        <begin position="19"/>
        <end position="216"/>
    </location>
</feature>
<evidence type="ECO:0000313" key="2">
    <source>
        <dbReference type="Proteomes" id="UP000050790"/>
    </source>
</evidence>
<reference evidence="3" key="1">
    <citation type="submission" date="2023-11" db="UniProtKB">
        <authorList>
            <consortium name="WormBaseParasite"/>
        </authorList>
    </citation>
    <scope>IDENTIFICATION</scope>
</reference>
<evidence type="ECO:0000256" key="1">
    <source>
        <dbReference type="SAM" id="SignalP"/>
    </source>
</evidence>
<evidence type="ECO:0000313" key="3">
    <source>
        <dbReference type="WBParaSite" id="SMRG1_91480.1"/>
    </source>
</evidence>
<feature type="signal peptide" evidence="1">
    <location>
        <begin position="1"/>
        <end position="18"/>
    </location>
</feature>
<dbReference type="AlphaFoldDB" id="A0AA85ALR2"/>
<accession>A0AA85ALR2</accession>
<organism evidence="2 3">
    <name type="scientific">Schistosoma margrebowiei</name>
    <dbReference type="NCBI Taxonomy" id="48269"/>
    <lineage>
        <taxon>Eukaryota</taxon>
        <taxon>Metazoa</taxon>
        <taxon>Spiralia</taxon>
        <taxon>Lophotrochozoa</taxon>
        <taxon>Platyhelminthes</taxon>
        <taxon>Trematoda</taxon>
        <taxon>Digenea</taxon>
        <taxon>Strigeidida</taxon>
        <taxon>Schistosomatoidea</taxon>
        <taxon>Schistosomatidae</taxon>
        <taxon>Schistosoma</taxon>
    </lineage>
</organism>
<sequence length="216" mass="25207">MYNIIFVFLTVNFALINAEVGNSFGNDPAILAFTNKVIDELKDYPRIQSRILEIIQDVIKNVEDSTTNIRENEKILQAKIDNLMQNLVEKRKTIQRYVRCKSEQQNAESYHGFLKEIEGSTAFMILTSFHDFSTLQNCLKEQRKIPENMKSNNNEEKCNKFKTFPEKDIKELDDLIVKKYVNKKSLNNGLFIYDFAARNFDKLISLAKKYNAILPF</sequence>
<keyword evidence="1" id="KW-0732">Signal</keyword>